<proteinExistence type="predicted"/>
<dbReference type="AlphaFoldDB" id="A0A8H3WZI7"/>
<name>A0A8H3WZI7_GIGMA</name>
<keyword evidence="2" id="KW-1185">Reference proteome</keyword>
<evidence type="ECO:0000313" key="1">
    <source>
        <dbReference type="EMBL" id="KAF0381906.1"/>
    </source>
</evidence>
<gene>
    <name evidence="1" type="ORF">F8M41_012023</name>
</gene>
<accession>A0A8H3WZI7</accession>
<organism evidence="1 2">
    <name type="scientific">Gigaspora margarita</name>
    <dbReference type="NCBI Taxonomy" id="4874"/>
    <lineage>
        <taxon>Eukaryota</taxon>
        <taxon>Fungi</taxon>
        <taxon>Fungi incertae sedis</taxon>
        <taxon>Mucoromycota</taxon>
        <taxon>Glomeromycotina</taxon>
        <taxon>Glomeromycetes</taxon>
        <taxon>Diversisporales</taxon>
        <taxon>Gigasporaceae</taxon>
        <taxon>Gigaspora</taxon>
    </lineage>
</organism>
<comment type="caution">
    <text evidence="1">The sequence shown here is derived from an EMBL/GenBank/DDBJ whole genome shotgun (WGS) entry which is preliminary data.</text>
</comment>
<sequence>MSRKDISSTTTTKWHKCRGCFLVMDGLGGGGLRGMPDLSQIQNMMKQMGLVVYQIWKINDKFYSLCFMLKTTKYAN</sequence>
<dbReference type="Proteomes" id="UP000439903">
    <property type="component" value="Unassembled WGS sequence"/>
</dbReference>
<evidence type="ECO:0000313" key="2">
    <source>
        <dbReference type="Proteomes" id="UP000439903"/>
    </source>
</evidence>
<protein>
    <submittedName>
        <fullName evidence="1">Uncharacterized protein</fullName>
    </submittedName>
</protein>
<reference evidence="1 2" key="1">
    <citation type="journal article" date="2019" name="Environ. Microbiol.">
        <title>At the nexus of three kingdoms: the genome of the mycorrhizal fungus Gigaspora margarita provides insights into plant, endobacterial and fungal interactions.</title>
        <authorList>
            <person name="Venice F."/>
            <person name="Ghignone S."/>
            <person name="Salvioli di Fossalunga A."/>
            <person name="Amselem J."/>
            <person name="Novero M."/>
            <person name="Xianan X."/>
            <person name="Sedzielewska Toro K."/>
            <person name="Morin E."/>
            <person name="Lipzen A."/>
            <person name="Grigoriev I.V."/>
            <person name="Henrissat B."/>
            <person name="Martin F.M."/>
            <person name="Bonfante P."/>
        </authorList>
    </citation>
    <scope>NUCLEOTIDE SEQUENCE [LARGE SCALE GENOMIC DNA]</scope>
    <source>
        <strain evidence="1 2">BEG34</strain>
    </source>
</reference>
<dbReference type="EMBL" id="WTPW01002446">
    <property type="protein sequence ID" value="KAF0381906.1"/>
    <property type="molecule type" value="Genomic_DNA"/>
</dbReference>